<evidence type="ECO:0000256" key="7">
    <source>
        <dbReference type="ARBA" id="ARBA00038475"/>
    </source>
</evidence>
<evidence type="ECO:0000256" key="3">
    <source>
        <dbReference type="ARBA" id="ARBA00022692"/>
    </source>
</evidence>
<dbReference type="InterPro" id="IPR006603">
    <property type="entry name" value="PQ-loop_rpt"/>
</dbReference>
<feature type="transmembrane region" description="Helical" evidence="10">
    <location>
        <begin position="209"/>
        <end position="230"/>
    </location>
</feature>
<organism evidence="11 12">
    <name type="scientific">Apis cerana cerana</name>
    <name type="common">Oriental honeybee</name>
    <dbReference type="NCBI Taxonomy" id="94128"/>
    <lineage>
        <taxon>Eukaryota</taxon>
        <taxon>Metazoa</taxon>
        <taxon>Ecdysozoa</taxon>
        <taxon>Arthropoda</taxon>
        <taxon>Hexapoda</taxon>
        <taxon>Insecta</taxon>
        <taxon>Pterygota</taxon>
        <taxon>Neoptera</taxon>
        <taxon>Endopterygota</taxon>
        <taxon>Hymenoptera</taxon>
        <taxon>Apocrita</taxon>
        <taxon>Aculeata</taxon>
        <taxon>Apoidea</taxon>
        <taxon>Anthophila</taxon>
        <taxon>Apidae</taxon>
        <taxon>Apis</taxon>
    </lineage>
</organism>
<reference evidence="11 12" key="1">
    <citation type="submission" date="2014-07" db="EMBL/GenBank/DDBJ databases">
        <title>Genomic and transcriptomic analysis on Apis cerana provide comprehensive insights into honey bee biology.</title>
        <authorList>
            <person name="Diao Q."/>
            <person name="Sun L."/>
            <person name="Zheng H."/>
            <person name="Zheng H."/>
            <person name="Xu S."/>
            <person name="Wang S."/>
            <person name="Zeng Z."/>
            <person name="Hu F."/>
            <person name="Su S."/>
            <person name="Wu J."/>
        </authorList>
    </citation>
    <scope>NUCLEOTIDE SEQUENCE [LARGE SCALE GENOMIC DNA]</scope>
    <source>
        <tissue evidence="11">Pupae without intestine</tissue>
    </source>
</reference>
<evidence type="ECO:0000256" key="4">
    <source>
        <dbReference type="ARBA" id="ARBA00022737"/>
    </source>
</evidence>
<evidence type="ECO:0000313" key="11">
    <source>
        <dbReference type="EMBL" id="PBC29515.1"/>
    </source>
</evidence>
<dbReference type="InterPro" id="IPR016817">
    <property type="entry name" value="MannP-dilichol_defect-1"/>
</dbReference>
<dbReference type="PANTHER" id="PTHR12226">
    <property type="entry name" value="MANNOSE-P-DOLICHOL UTILIZATION DEFECT 1 LEC35 -RELATED"/>
    <property type="match status" value="1"/>
</dbReference>
<dbReference type="Pfam" id="PF04193">
    <property type="entry name" value="PQ-loop"/>
    <property type="match status" value="2"/>
</dbReference>
<dbReference type="AlphaFoldDB" id="A0A2A3ECP4"/>
<dbReference type="PIRSF" id="PIRSF023381">
    <property type="entry name" value="MannP-dilichol_defect-1p"/>
    <property type="match status" value="1"/>
</dbReference>
<evidence type="ECO:0000256" key="9">
    <source>
        <dbReference type="PIRNR" id="PIRNR023381"/>
    </source>
</evidence>
<keyword evidence="2" id="KW-0813">Transport</keyword>
<comment type="similarity">
    <text evidence="7 9">Belongs to the MPDU1 (TC 2.A.43.3) family.</text>
</comment>
<keyword evidence="12" id="KW-1185">Reference proteome</keyword>
<dbReference type="PANTHER" id="PTHR12226:SF2">
    <property type="entry name" value="MANNOSE-P-DOLICHOL UTILIZATION DEFECT 1 PROTEIN"/>
    <property type="match status" value="1"/>
</dbReference>
<keyword evidence="4" id="KW-0677">Repeat</keyword>
<protein>
    <recommendedName>
        <fullName evidence="8 9">Mannose-P-dolichol utilization defect 1 protein homolog</fullName>
    </recommendedName>
</protein>
<sequence length="244" mass="26878">MIQLIRNSVLLLFTEECLDEYFDDLNFFHVGCFKSTLSKVLGLGIISGSLLVKIPQIVKILRNKSAEGINVFSVLLDLFAITAMVSYSFISGFPFSSWGDGVFLGLQTLAIAVLVIHFNGNTTQATAFLICYLAILVAIISELTPVNLLWTCQALNIPIVLISKLIQAYTNYTNGNTGQLSAATGFLLFFGSLARIFTSIEETGDMTMIIMYICSTTANAIIVAQILYYWNMDTNSKSITKKDQ</sequence>
<dbReference type="Gene3D" id="1.20.1280.290">
    <property type="match status" value="2"/>
</dbReference>
<keyword evidence="5 9" id="KW-1133">Transmembrane helix</keyword>
<evidence type="ECO:0000256" key="1">
    <source>
        <dbReference type="ARBA" id="ARBA00004141"/>
    </source>
</evidence>
<accession>A0A2A3ECP4</accession>
<gene>
    <name evidence="11" type="ORF">APICC_04900</name>
</gene>
<dbReference type="GO" id="GO:0009312">
    <property type="term" value="P:oligosaccharide biosynthetic process"/>
    <property type="evidence" value="ECO:0007669"/>
    <property type="project" value="TreeGrafter"/>
</dbReference>
<feature type="transmembrane region" description="Helical" evidence="10">
    <location>
        <begin position="125"/>
        <end position="141"/>
    </location>
</feature>
<keyword evidence="3 9" id="KW-0812">Transmembrane</keyword>
<evidence type="ECO:0000256" key="10">
    <source>
        <dbReference type="SAM" id="Phobius"/>
    </source>
</evidence>
<keyword evidence="6 9" id="KW-0472">Membrane</keyword>
<evidence type="ECO:0000256" key="6">
    <source>
        <dbReference type="ARBA" id="ARBA00023136"/>
    </source>
</evidence>
<evidence type="ECO:0000256" key="5">
    <source>
        <dbReference type="ARBA" id="ARBA00022989"/>
    </source>
</evidence>
<feature type="transmembrane region" description="Helical" evidence="10">
    <location>
        <begin position="147"/>
        <end position="166"/>
    </location>
</feature>
<dbReference type="FunFam" id="1.20.1280.290:FF:000031">
    <property type="entry name" value="Mannose-P-dolichol utilization defect 1"/>
    <property type="match status" value="1"/>
</dbReference>
<feature type="transmembrane region" description="Helical" evidence="10">
    <location>
        <begin position="69"/>
        <end position="90"/>
    </location>
</feature>
<dbReference type="SMART" id="SM00679">
    <property type="entry name" value="CTNS"/>
    <property type="match status" value="2"/>
</dbReference>
<evidence type="ECO:0000256" key="2">
    <source>
        <dbReference type="ARBA" id="ARBA00022448"/>
    </source>
</evidence>
<dbReference type="EMBL" id="KZ288283">
    <property type="protein sequence ID" value="PBC29515.1"/>
    <property type="molecule type" value="Genomic_DNA"/>
</dbReference>
<evidence type="ECO:0000313" key="12">
    <source>
        <dbReference type="Proteomes" id="UP000242457"/>
    </source>
</evidence>
<name>A0A2A3ECP4_APICC</name>
<dbReference type="STRING" id="94128.A0A2A3ECP4"/>
<dbReference type="FunFam" id="1.20.1280.290:FF:000006">
    <property type="entry name" value="mannose-P-dolichol utilization defect 1 protein"/>
    <property type="match status" value="1"/>
</dbReference>
<dbReference type="Proteomes" id="UP000242457">
    <property type="component" value="Unassembled WGS sequence"/>
</dbReference>
<comment type="subcellular location">
    <subcellularLocation>
        <location evidence="1 9">Membrane</location>
        <topology evidence="1 9">Multi-pass membrane protein</topology>
    </subcellularLocation>
</comment>
<dbReference type="OrthoDB" id="271506at2759"/>
<proteinExistence type="inferred from homology"/>
<evidence type="ECO:0000256" key="8">
    <source>
        <dbReference type="ARBA" id="ARBA00067517"/>
    </source>
</evidence>
<dbReference type="GO" id="GO:0016020">
    <property type="term" value="C:membrane"/>
    <property type="evidence" value="ECO:0007669"/>
    <property type="project" value="UniProtKB-SubCell"/>
</dbReference>
<feature type="transmembrane region" description="Helical" evidence="10">
    <location>
        <begin position="102"/>
        <end position="118"/>
    </location>
</feature>
<feature type="transmembrane region" description="Helical" evidence="10">
    <location>
        <begin position="178"/>
        <end position="197"/>
    </location>
</feature>